<dbReference type="Proteomes" id="UP001244011">
    <property type="component" value="Unassembled WGS sequence"/>
</dbReference>
<dbReference type="RefSeq" id="XP_060284443.1">
    <property type="nucleotide sequence ID" value="XM_060429877.1"/>
</dbReference>
<dbReference type="Pfam" id="PF12708">
    <property type="entry name" value="Pect-lyase_RHGA_epim"/>
    <property type="match status" value="2"/>
</dbReference>
<name>A0AAJ0C153_9PEZI</name>
<dbReference type="InterPro" id="IPR011050">
    <property type="entry name" value="Pectin_lyase_fold/virulence"/>
</dbReference>
<feature type="region of interest" description="Disordered" evidence="1">
    <location>
        <begin position="920"/>
        <end position="942"/>
    </location>
</feature>
<feature type="domain" description="Rhamnogalacturonase A/B/Epimerase-like pectate lyase" evidence="2">
    <location>
        <begin position="74"/>
        <end position="304"/>
    </location>
</feature>
<feature type="region of interest" description="Disordered" evidence="1">
    <location>
        <begin position="990"/>
        <end position="1029"/>
    </location>
</feature>
<accession>A0AAJ0C153</accession>
<comment type="caution">
    <text evidence="3">The sequence shown here is derived from an EMBL/GenBank/DDBJ whole genome shotgun (WGS) entry which is preliminary data.</text>
</comment>
<evidence type="ECO:0000313" key="4">
    <source>
        <dbReference type="Proteomes" id="UP001244011"/>
    </source>
</evidence>
<feature type="compositionally biased region" description="Pro residues" evidence="1">
    <location>
        <begin position="1002"/>
        <end position="1018"/>
    </location>
</feature>
<dbReference type="InterPro" id="IPR012334">
    <property type="entry name" value="Pectin_lyas_fold"/>
</dbReference>
<feature type="compositionally biased region" description="Low complexity" evidence="1">
    <location>
        <begin position="992"/>
        <end position="1001"/>
    </location>
</feature>
<sequence>MVDNTNNYFHAAPDQYSPDLIEVTPSPNISTSVVVERDPNINIVENRQATGSSYWLANMGHGTFPYAPSGYPAWRNVKEYGAKGDGVTDDTEAIMSAVTAGGRCGQDCGSTSVLGAVVFFPPGTYMVSSPIIQYYYTQFIGDPTGDKPTIKGMSTFQGIALIDTDVYIPGGNGDEWYINQNQFFRQIRNLKIDLTDMPNENTSGDQTYVPCGIHWQVAQSTSLQNIDVVMPLGGGTTAVGIFTENGSGGFMSDLTFFGGNIAMRVGSQQFTARSITFTLPAIAVSMIWDWGWTWQDIYVNAAYIAFDCTNFGGDGLQGTGSLTVVDSHFNSVPYAITVVADTSKRPAITIDNLLIEGNTPSVVLVSGGDTILAGVTGGSATIQSWAMGRRYTDIDGSGSYVTGNIDPPPNKPAVLLDGGSGKFFTRSKPQYEGLGTGSFVSVADFGATGDGTGDQSGAINAALSGAGGRVVFFPAGVYPVGSTVNVPVGSRIVGEAWPQIMAFGATFSDARNPQAVFRVGNPGDVGDVEISDMMFTVQGPNPGAVLVEWNVKEGSQGSAGMWDSHVRIGGSVGSNLQTEQCPASSAVDSNCFGAALMMHVTSGASGYFENNWLWTADHDLDTPAQSQINIFTARGLLVEGDGPTWFWGGASEHAVLYQYNFDHASNIYIGHMQTESPYYQPTPTAVDIFPLGVYASDPEFEDCNPADHLCLLSWALIIRNSHDILIYGAGLYSWFQSYAQDCLGGENCQQRIVQTDYSQGIWMFSQYTKGVLECVSPLGGIAPTVQQDNRNGYLTAISAWMPLALTGANIGGFQPISDNPTPDGLQPVPGLSGACGDIQCGQTMTISDQCASAIASLPTSGANNNPPGPENCQETCDIYRLVTGTCCGTGGSLCFGMEIPPGQSVPAPFPITSGFAPPSATYSAPGVDSSGHPTTSTYDPDHTSDHDFFFPPFWIPIPVGGPPLVVPPPVDLPDDPAGWLFIIDEWDANSWDDTGSPTDTDAPPPPASSTTPPPPPPTQTYTPPAAGPFGVLVPSGHGVDCHTDADYTDLSQCYAHAFDGFDVGTTYSNNDNICYGTGDVIPEPGDPPIGGYCVLASSPGCSLVWGIANSFGSSPIYRFTGQQLRDFLDDASSKCGNGPAAAISTTSRDPNDASLGWSMSFCLVHDGQEAACGTNQGFPNP</sequence>
<dbReference type="InterPro" id="IPR024535">
    <property type="entry name" value="RHGA/B-epi-like_pectate_lyase"/>
</dbReference>
<dbReference type="PANTHER" id="PTHR33928">
    <property type="entry name" value="POLYGALACTURONASE QRT3"/>
    <property type="match status" value="1"/>
</dbReference>
<dbReference type="PANTHER" id="PTHR33928:SF2">
    <property type="entry name" value="PECTATE LYASE SUPERFAMILY PROTEIN DOMAIN-CONTAINING PROTEIN-RELATED"/>
    <property type="match status" value="1"/>
</dbReference>
<gene>
    <name evidence="3" type="ORF">QBC33DRAFT_558392</name>
</gene>
<dbReference type="EMBL" id="MU839006">
    <property type="protein sequence ID" value="KAK1768230.1"/>
    <property type="molecule type" value="Genomic_DNA"/>
</dbReference>
<dbReference type="CDD" id="cd23668">
    <property type="entry name" value="GH55_beta13glucanase-like"/>
    <property type="match status" value="1"/>
</dbReference>
<reference evidence="3" key="1">
    <citation type="submission" date="2023-06" db="EMBL/GenBank/DDBJ databases">
        <title>Genome-scale phylogeny and comparative genomics of the fungal order Sordariales.</title>
        <authorList>
            <consortium name="Lawrence Berkeley National Laboratory"/>
            <person name="Hensen N."/>
            <person name="Bonometti L."/>
            <person name="Westerberg I."/>
            <person name="Brannstrom I.O."/>
            <person name="Guillou S."/>
            <person name="Cros-Aarteil S."/>
            <person name="Calhoun S."/>
            <person name="Haridas S."/>
            <person name="Kuo A."/>
            <person name="Mondo S."/>
            <person name="Pangilinan J."/>
            <person name="Riley R."/>
            <person name="Labutti K."/>
            <person name="Andreopoulos B."/>
            <person name="Lipzen A."/>
            <person name="Chen C."/>
            <person name="Yanf M."/>
            <person name="Daum C."/>
            <person name="Ng V."/>
            <person name="Clum A."/>
            <person name="Steindorff A."/>
            <person name="Ohm R."/>
            <person name="Martin F."/>
            <person name="Silar P."/>
            <person name="Natvig D."/>
            <person name="Lalanne C."/>
            <person name="Gautier V."/>
            <person name="Ament-Velasquez S.L."/>
            <person name="Kruys A."/>
            <person name="Hutchinson M.I."/>
            <person name="Powell A.J."/>
            <person name="Barry K."/>
            <person name="Miller A.N."/>
            <person name="Grigoriev I.V."/>
            <person name="Debuchy R."/>
            <person name="Gladieux P."/>
            <person name="Thoren M.H."/>
            <person name="Johannesson H."/>
        </authorList>
    </citation>
    <scope>NUCLEOTIDE SEQUENCE</scope>
    <source>
        <strain evidence="3">8032-3</strain>
    </source>
</reference>
<proteinExistence type="predicted"/>
<dbReference type="SUPFAM" id="SSF51126">
    <property type="entry name" value="Pectin lyase-like"/>
    <property type="match status" value="2"/>
</dbReference>
<keyword evidence="4" id="KW-1185">Reference proteome</keyword>
<protein>
    <submittedName>
        <fullName evidence="3">Glucan 1,3-beta-glucosidase</fullName>
    </submittedName>
</protein>
<evidence type="ECO:0000313" key="3">
    <source>
        <dbReference type="EMBL" id="KAK1768230.1"/>
    </source>
</evidence>
<evidence type="ECO:0000256" key="1">
    <source>
        <dbReference type="SAM" id="MobiDB-lite"/>
    </source>
</evidence>
<feature type="domain" description="Rhamnogalacturonase A/B/Epimerase-like pectate lyase" evidence="2">
    <location>
        <begin position="439"/>
        <end position="505"/>
    </location>
</feature>
<dbReference type="AlphaFoldDB" id="A0AAJ0C153"/>
<dbReference type="GO" id="GO:0004650">
    <property type="term" value="F:polygalacturonase activity"/>
    <property type="evidence" value="ECO:0007669"/>
    <property type="project" value="InterPro"/>
</dbReference>
<dbReference type="FunFam" id="2.160.20.10:FF:000049">
    <property type="entry name" value="Putative exo-beta-1,3-glucanase"/>
    <property type="match status" value="1"/>
</dbReference>
<organism evidence="3 4">
    <name type="scientific">Phialemonium atrogriseum</name>
    <dbReference type="NCBI Taxonomy" id="1093897"/>
    <lineage>
        <taxon>Eukaryota</taxon>
        <taxon>Fungi</taxon>
        <taxon>Dikarya</taxon>
        <taxon>Ascomycota</taxon>
        <taxon>Pezizomycotina</taxon>
        <taxon>Sordariomycetes</taxon>
        <taxon>Sordariomycetidae</taxon>
        <taxon>Cephalothecales</taxon>
        <taxon>Cephalothecaceae</taxon>
        <taxon>Phialemonium</taxon>
    </lineage>
</organism>
<feature type="compositionally biased region" description="Low complexity" evidence="1">
    <location>
        <begin position="1019"/>
        <end position="1028"/>
    </location>
</feature>
<evidence type="ECO:0000259" key="2">
    <source>
        <dbReference type="Pfam" id="PF12708"/>
    </source>
</evidence>
<dbReference type="InterPro" id="IPR039279">
    <property type="entry name" value="QRT3-like"/>
</dbReference>
<dbReference type="GeneID" id="85313064"/>
<dbReference type="Gene3D" id="2.160.20.10">
    <property type="entry name" value="Single-stranded right-handed beta-helix, Pectin lyase-like"/>
    <property type="match status" value="2"/>
</dbReference>